<evidence type="ECO:0000256" key="4">
    <source>
        <dbReference type="ARBA" id="ARBA00023242"/>
    </source>
</evidence>
<feature type="region of interest" description="Disordered" evidence="5">
    <location>
        <begin position="1"/>
        <end position="43"/>
    </location>
</feature>
<keyword evidence="2" id="KW-0238">DNA-binding</keyword>
<dbReference type="CDD" id="cd12148">
    <property type="entry name" value="fungal_TF_MHR"/>
    <property type="match status" value="1"/>
</dbReference>
<dbReference type="GeneID" id="54780314"/>
<keyword evidence="4" id="KW-0539">Nucleus</keyword>
<protein>
    <submittedName>
        <fullName evidence="6">Uncharacterized protein</fullName>
    </submittedName>
</protein>
<feature type="compositionally biased region" description="Pro residues" evidence="5">
    <location>
        <begin position="21"/>
        <end position="32"/>
    </location>
</feature>
<dbReference type="OrthoDB" id="2943660at2759"/>
<dbReference type="PANTHER" id="PTHR31069:SF12">
    <property type="entry name" value="TRANSCRIPTION FACTOR DOMAIN-CONTAINING PROTEIN"/>
    <property type="match status" value="1"/>
</dbReference>
<evidence type="ECO:0000256" key="1">
    <source>
        <dbReference type="ARBA" id="ARBA00023015"/>
    </source>
</evidence>
<evidence type="ECO:0000256" key="3">
    <source>
        <dbReference type="ARBA" id="ARBA00023163"/>
    </source>
</evidence>
<dbReference type="GO" id="GO:0005634">
    <property type="term" value="C:nucleus"/>
    <property type="evidence" value="ECO:0007669"/>
    <property type="project" value="TreeGrafter"/>
</dbReference>
<dbReference type="GO" id="GO:0000978">
    <property type="term" value="F:RNA polymerase II cis-regulatory region sequence-specific DNA binding"/>
    <property type="evidence" value="ECO:0007669"/>
    <property type="project" value="TreeGrafter"/>
</dbReference>
<feature type="compositionally biased region" description="Polar residues" evidence="5">
    <location>
        <begin position="67"/>
        <end position="94"/>
    </location>
</feature>
<dbReference type="PANTHER" id="PTHR31069">
    <property type="entry name" value="OLEATE-ACTIVATED TRANSCRIPTION FACTOR 1-RELATED"/>
    <property type="match status" value="1"/>
</dbReference>
<reference evidence="6 7" key="1">
    <citation type="submission" date="2019-07" db="EMBL/GenBank/DDBJ databases">
        <title>Genome assembly of two rare yeast pathogens: Diutina rugosa and Trichomonascus ciferrii.</title>
        <authorList>
            <person name="Mixao V."/>
            <person name="Saus E."/>
            <person name="Hansen A."/>
            <person name="Lass-Flor C."/>
            <person name="Gabaldon T."/>
        </authorList>
    </citation>
    <scope>NUCLEOTIDE SEQUENCE [LARGE SCALE GENOMIC DNA]</scope>
    <source>
        <strain evidence="6 7">CBS 613</strain>
    </source>
</reference>
<dbReference type="InterPro" id="IPR050675">
    <property type="entry name" value="OAF3"/>
</dbReference>
<evidence type="ECO:0000313" key="7">
    <source>
        <dbReference type="Proteomes" id="UP000449547"/>
    </source>
</evidence>
<evidence type="ECO:0000313" key="6">
    <source>
        <dbReference type="EMBL" id="KAA8905233.1"/>
    </source>
</evidence>
<dbReference type="Proteomes" id="UP000449547">
    <property type="component" value="Unassembled WGS sequence"/>
</dbReference>
<accession>A0A642UTR4</accession>
<dbReference type="GO" id="GO:0045944">
    <property type="term" value="P:positive regulation of transcription by RNA polymerase II"/>
    <property type="evidence" value="ECO:0007669"/>
    <property type="project" value="TreeGrafter"/>
</dbReference>
<keyword evidence="1" id="KW-0805">Transcription regulation</keyword>
<dbReference type="EMBL" id="SWFT01000050">
    <property type="protein sequence ID" value="KAA8905233.1"/>
    <property type="molecule type" value="Genomic_DNA"/>
</dbReference>
<dbReference type="GO" id="GO:0000981">
    <property type="term" value="F:DNA-binding transcription factor activity, RNA polymerase II-specific"/>
    <property type="evidence" value="ECO:0007669"/>
    <property type="project" value="TreeGrafter"/>
</dbReference>
<comment type="caution">
    <text evidence="6">The sequence shown here is derived from an EMBL/GenBank/DDBJ whole genome shotgun (WGS) entry which is preliminary data.</text>
</comment>
<evidence type="ECO:0000256" key="5">
    <source>
        <dbReference type="SAM" id="MobiDB-lite"/>
    </source>
</evidence>
<gene>
    <name evidence="6" type="ORF">DIURU_001661</name>
</gene>
<dbReference type="AlphaFoldDB" id="A0A642UTR4"/>
<name>A0A642UTR4_DIURU</name>
<sequence length="615" mass="69371">MPPPIPSSQVPTSVFPANGPSIPPNPTMPPMQPYGTTTGYENGGQAEVLSELIQLRSKISEIEATLGSGQRSSEFSPTSQRSHGQGSSPNQTNQQINHYATPVVNGGESHPYQDMQSLQAPMAPPFNGKSVNAPTSFPPSFNVQSNVKHLPPPPPLHPGATPPDHIALKTSQPGGPWDAHNSSNQYIEHSFPPGAMMDLPHYHPDANPEFIGVNPCSPLDVLNIHQGVDPIWRMGSRIINYQIYTWVGMVRSDSCLNMVTSYIKDCVDASKNPIQGIPMRSEQEIQAFTELYTNKVERPDNELRELKRQVNKHTLSLGLTVYEGVIDPKLQLAEKISMLLPNRKAIWMYIRRFFDRVYPYMPFIDEWQLYEDVERIIGPQSMDSDAPVSVAVKQWSDFASIGIFLILLRATYISLFSNQIKENETMLNQLNDPVMESLTEDTDVSYLMNNPVPIEVSDMAQLCFEQFDRINVDCVEVVQLGILIRFLQLYSPDLLMENGNSQMVMDATLIRMAISVGLNREPTNSTETRSDLRKAHLARKLWFVLIGMDMELSIQLGVPRNVFVDQYDVRMPFYTAGAGNSRLEWLEKDIANPYNQLQKIYQDFVRFHEEVTNMR</sequence>
<evidence type="ECO:0000256" key="2">
    <source>
        <dbReference type="ARBA" id="ARBA00023125"/>
    </source>
</evidence>
<dbReference type="VEuPathDB" id="FungiDB:DIURU_001661"/>
<organism evidence="6 7">
    <name type="scientific">Diutina rugosa</name>
    <name type="common">Yeast</name>
    <name type="synonym">Candida rugosa</name>
    <dbReference type="NCBI Taxonomy" id="5481"/>
    <lineage>
        <taxon>Eukaryota</taxon>
        <taxon>Fungi</taxon>
        <taxon>Dikarya</taxon>
        <taxon>Ascomycota</taxon>
        <taxon>Saccharomycotina</taxon>
        <taxon>Pichiomycetes</taxon>
        <taxon>Debaryomycetaceae</taxon>
        <taxon>Diutina</taxon>
    </lineage>
</organism>
<proteinExistence type="predicted"/>
<feature type="region of interest" description="Disordered" evidence="5">
    <location>
        <begin position="64"/>
        <end position="94"/>
    </location>
</feature>
<keyword evidence="7" id="KW-1185">Reference proteome</keyword>
<keyword evidence="3" id="KW-0804">Transcription</keyword>
<dbReference type="RefSeq" id="XP_034013619.1">
    <property type="nucleotide sequence ID" value="XM_034154229.1"/>
</dbReference>